<comment type="caution">
    <text evidence="1">The sequence shown here is derived from an EMBL/GenBank/DDBJ whole genome shotgun (WGS) entry which is preliminary data.</text>
</comment>
<proteinExistence type="predicted"/>
<dbReference type="Proteomes" id="UP000239706">
    <property type="component" value="Unassembled WGS sequence"/>
</dbReference>
<keyword evidence="2" id="KW-1185">Reference proteome</keyword>
<sequence>MNNKVLHTNVKDLQPGMITAENIMNNDSILVSKGVEITEGIIKKLWMN</sequence>
<evidence type="ECO:0000313" key="1">
    <source>
        <dbReference type="EMBL" id="PRR77096.1"/>
    </source>
</evidence>
<protein>
    <submittedName>
        <fullName evidence="1">Uncharacterized protein</fullName>
    </submittedName>
</protein>
<reference evidence="1 2" key="1">
    <citation type="submission" date="2018-03" db="EMBL/GenBank/DDBJ databases">
        <title>Genome sequence of Clostridium liquoris DSM 100320.</title>
        <authorList>
            <person name="Poehlein A."/>
            <person name="Daniel R."/>
        </authorList>
    </citation>
    <scope>NUCLEOTIDE SEQUENCE [LARGE SCALE GENOMIC DNA]</scope>
    <source>
        <strain evidence="1 2">DSM 100320</strain>
    </source>
</reference>
<dbReference type="AlphaFoldDB" id="A0A2T0B0L7"/>
<organism evidence="1 2">
    <name type="scientific">Clostridium liquoris</name>
    <dbReference type="NCBI Taxonomy" id="1289519"/>
    <lineage>
        <taxon>Bacteria</taxon>
        <taxon>Bacillati</taxon>
        <taxon>Bacillota</taxon>
        <taxon>Clostridia</taxon>
        <taxon>Eubacteriales</taxon>
        <taxon>Clostridiaceae</taxon>
        <taxon>Clostridium</taxon>
    </lineage>
</organism>
<accession>A0A2T0B0L7</accession>
<evidence type="ECO:0000313" key="2">
    <source>
        <dbReference type="Proteomes" id="UP000239706"/>
    </source>
</evidence>
<dbReference type="RefSeq" id="WP_170063736.1">
    <property type="nucleotide sequence ID" value="NZ_PVXO01000069.1"/>
</dbReference>
<dbReference type="EMBL" id="PVXO01000069">
    <property type="protein sequence ID" value="PRR77096.1"/>
    <property type="molecule type" value="Genomic_DNA"/>
</dbReference>
<gene>
    <name evidence="1" type="ORF">CLLI_26140</name>
</gene>
<name>A0A2T0B0L7_9CLOT</name>